<reference evidence="2 3" key="1">
    <citation type="submission" date="2021-01" db="EMBL/GenBank/DDBJ databases">
        <title>Chromosome-level genome assembly of a human fungal pathogen reveals clustering of transcriptionally co-regulated genes.</title>
        <authorList>
            <person name="Voorhies M."/>
            <person name="Cohen S."/>
            <person name="Shea T.P."/>
            <person name="Petrus S."/>
            <person name="Munoz J.F."/>
            <person name="Poplawski S."/>
            <person name="Goldman W.E."/>
            <person name="Michael T."/>
            <person name="Cuomo C.A."/>
            <person name="Sil A."/>
            <person name="Beyhan S."/>
        </authorList>
    </citation>
    <scope>NUCLEOTIDE SEQUENCE [LARGE SCALE GENOMIC DNA]</scope>
    <source>
        <strain evidence="2 3">G184AR</strain>
    </source>
</reference>
<name>A0A8H7Z0X4_AJECA</name>
<proteinExistence type="predicted"/>
<sequence>MTAANWQMPDDLMELFSRFIKNAPSCQSIWLGSHLLFWQSIKMHRLSRTLQTLNEEIAYLQKPRPHYPTSPPDCPPSWYPQFDNPSPRDQTGKHDTEPWP</sequence>
<dbReference type="Proteomes" id="UP000670092">
    <property type="component" value="Unassembled WGS sequence"/>
</dbReference>
<protein>
    <submittedName>
        <fullName evidence="2">Uncharacterized protein</fullName>
    </submittedName>
</protein>
<dbReference type="AlphaFoldDB" id="A0A8H7Z0X4"/>
<evidence type="ECO:0000256" key="1">
    <source>
        <dbReference type="SAM" id="MobiDB-lite"/>
    </source>
</evidence>
<dbReference type="VEuPathDB" id="FungiDB:I7I52_10552"/>
<gene>
    <name evidence="2" type="ORF">I7I52_10552</name>
</gene>
<feature type="compositionally biased region" description="Basic and acidic residues" evidence="1">
    <location>
        <begin position="90"/>
        <end position="100"/>
    </location>
</feature>
<feature type="region of interest" description="Disordered" evidence="1">
    <location>
        <begin position="63"/>
        <end position="100"/>
    </location>
</feature>
<comment type="caution">
    <text evidence="2">The sequence shown here is derived from an EMBL/GenBank/DDBJ whole genome shotgun (WGS) entry which is preliminary data.</text>
</comment>
<evidence type="ECO:0000313" key="3">
    <source>
        <dbReference type="Proteomes" id="UP000670092"/>
    </source>
</evidence>
<dbReference type="EMBL" id="JAEVHI010000002">
    <property type="protein sequence ID" value="KAG5300038.1"/>
    <property type="molecule type" value="Genomic_DNA"/>
</dbReference>
<feature type="compositionally biased region" description="Pro residues" evidence="1">
    <location>
        <begin position="66"/>
        <end position="78"/>
    </location>
</feature>
<dbReference type="OrthoDB" id="3637487at2759"/>
<accession>A0A8H7Z0X4</accession>
<evidence type="ECO:0000313" key="2">
    <source>
        <dbReference type="EMBL" id="KAG5300038.1"/>
    </source>
</evidence>
<organism evidence="2 3">
    <name type="scientific">Ajellomyces capsulatus</name>
    <name type="common">Darling's disease fungus</name>
    <name type="synonym">Histoplasma capsulatum</name>
    <dbReference type="NCBI Taxonomy" id="5037"/>
    <lineage>
        <taxon>Eukaryota</taxon>
        <taxon>Fungi</taxon>
        <taxon>Dikarya</taxon>
        <taxon>Ascomycota</taxon>
        <taxon>Pezizomycotina</taxon>
        <taxon>Eurotiomycetes</taxon>
        <taxon>Eurotiomycetidae</taxon>
        <taxon>Onygenales</taxon>
        <taxon>Ajellomycetaceae</taxon>
        <taxon>Histoplasma</taxon>
    </lineage>
</organism>